<reference evidence="2 3" key="1">
    <citation type="submission" date="2018-11" db="EMBL/GenBank/DDBJ databases">
        <title>The Potential of Streptomyces as Biocontrol Agents against the Tomato grey mould, Botrytis cinerea (Gray mold) Frontiers in Microbiology.</title>
        <authorList>
            <person name="Li D."/>
        </authorList>
    </citation>
    <scope>NUCLEOTIDE SEQUENCE [LARGE SCALE GENOMIC DNA]</scope>
    <source>
        <strain evidence="2 3">NEAU-LD23</strain>
    </source>
</reference>
<dbReference type="Pfam" id="PF13560">
    <property type="entry name" value="HTH_31"/>
    <property type="match status" value="1"/>
</dbReference>
<dbReference type="CDD" id="cd00093">
    <property type="entry name" value="HTH_XRE"/>
    <property type="match status" value="1"/>
</dbReference>
<feature type="domain" description="HTH cro/C1-type" evidence="1">
    <location>
        <begin position="17"/>
        <end position="71"/>
    </location>
</feature>
<keyword evidence="3" id="KW-1185">Reference proteome</keyword>
<dbReference type="EMBL" id="RIBZ01000247">
    <property type="protein sequence ID" value="RNG22814.1"/>
    <property type="molecule type" value="Genomic_DNA"/>
</dbReference>
<organism evidence="2 3">
    <name type="scientific">Streptomyces botrytidirepellens</name>
    <dbReference type="NCBI Taxonomy" id="2486417"/>
    <lineage>
        <taxon>Bacteria</taxon>
        <taxon>Bacillati</taxon>
        <taxon>Actinomycetota</taxon>
        <taxon>Actinomycetes</taxon>
        <taxon>Kitasatosporales</taxon>
        <taxon>Streptomycetaceae</taxon>
        <taxon>Streptomyces</taxon>
    </lineage>
</organism>
<evidence type="ECO:0000313" key="3">
    <source>
        <dbReference type="Proteomes" id="UP000275401"/>
    </source>
</evidence>
<dbReference type="SUPFAM" id="SSF47413">
    <property type="entry name" value="lambda repressor-like DNA-binding domains"/>
    <property type="match status" value="1"/>
</dbReference>
<dbReference type="Proteomes" id="UP000275401">
    <property type="component" value="Unassembled WGS sequence"/>
</dbReference>
<dbReference type="AlphaFoldDB" id="A0A3M8VYE7"/>
<dbReference type="InterPro" id="IPR010982">
    <property type="entry name" value="Lambda_DNA-bd_dom_sf"/>
</dbReference>
<gene>
    <name evidence="2" type="ORF">EEJ42_19450</name>
</gene>
<dbReference type="GO" id="GO:0003677">
    <property type="term" value="F:DNA binding"/>
    <property type="evidence" value="ECO:0007669"/>
    <property type="project" value="InterPro"/>
</dbReference>
<accession>A0A3M8VYE7</accession>
<name>A0A3M8VYE7_9ACTN</name>
<evidence type="ECO:0000313" key="2">
    <source>
        <dbReference type="EMBL" id="RNG22814.1"/>
    </source>
</evidence>
<protein>
    <submittedName>
        <fullName evidence="2">XRE family transcriptional regulator</fullName>
    </submittedName>
</protein>
<evidence type="ECO:0000259" key="1">
    <source>
        <dbReference type="PROSITE" id="PS50943"/>
    </source>
</evidence>
<sequence length="87" mass="9510">MTIFPPDPNLTALRVQLARLRDERGWTFDELAERSGLSRRTVIDLEHGRTTGSVTTWHALAHTFGVPLGPLLGTLCDGHTPPAEPPA</sequence>
<dbReference type="InterPro" id="IPR001387">
    <property type="entry name" value="Cro/C1-type_HTH"/>
</dbReference>
<dbReference type="SMART" id="SM00530">
    <property type="entry name" value="HTH_XRE"/>
    <property type="match status" value="1"/>
</dbReference>
<comment type="caution">
    <text evidence="2">The sequence shown here is derived from an EMBL/GenBank/DDBJ whole genome shotgun (WGS) entry which is preliminary data.</text>
</comment>
<proteinExistence type="predicted"/>
<dbReference type="PROSITE" id="PS50943">
    <property type="entry name" value="HTH_CROC1"/>
    <property type="match status" value="1"/>
</dbReference>
<dbReference type="RefSeq" id="WP_067078083.1">
    <property type="nucleotide sequence ID" value="NZ_RIBZ01000247.1"/>
</dbReference>
<dbReference type="Gene3D" id="1.10.260.40">
    <property type="entry name" value="lambda repressor-like DNA-binding domains"/>
    <property type="match status" value="1"/>
</dbReference>